<dbReference type="Proteomes" id="UP000694843">
    <property type="component" value="Unplaced"/>
</dbReference>
<protein>
    <submittedName>
        <fullName evidence="3">Uncharacterized protein LOC108668262</fullName>
    </submittedName>
</protein>
<name>A0A8B7NBG2_HYAAZ</name>
<accession>A0A8B7NBG2</accession>
<dbReference type="SUPFAM" id="SSF47565">
    <property type="entry name" value="Insect pheromone/odorant-binding proteins"/>
    <property type="match status" value="1"/>
</dbReference>
<dbReference type="InterPro" id="IPR036728">
    <property type="entry name" value="PBP_GOBP_sf"/>
</dbReference>
<keyword evidence="1" id="KW-0732">Signal</keyword>
<feature type="signal peptide" evidence="1">
    <location>
        <begin position="1"/>
        <end position="17"/>
    </location>
</feature>
<dbReference type="GO" id="GO:0005549">
    <property type="term" value="F:odorant binding"/>
    <property type="evidence" value="ECO:0007669"/>
    <property type="project" value="InterPro"/>
</dbReference>
<dbReference type="KEGG" id="hazt:108668262"/>
<evidence type="ECO:0000256" key="1">
    <source>
        <dbReference type="SAM" id="SignalP"/>
    </source>
</evidence>
<dbReference type="AlphaFoldDB" id="A0A8B7NBG2"/>
<keyword evidence="2" id="KW-1185">Reference proteome</keyword>
<dbReference type="RefSeq" id="XP_018010937.1">
    <property type="nucleotide sequence ID" value="XM_018155448.1"/>
</dbReference>
<proteinExistence type="predicted"/>
<dbReference type="GeneID" id="108668262"/>
<reference evidence="3" key="1">
    <citation type="submission" date="2025-08" db="UniProtKB">
        <authorList>
            <consortium name="RefSeq"/>
        </authorList>
    </citation>
    <scope>IDENTIFICATION</scope>
    <source>
        <tissue evidence="3">Whole organism</tissue>
    </source>
</reference>
<feature type="chain" id="PRO_5034665582" evidence="1">
    <location>
        <begin position="18"/>
        <end position="148"/>
    </location>
</feature>
<evidence type="ECO:0000313" key="2">
    <source>
        <dbReference type="Proteomes" id="UP000694843"/>
    </source>
</evidence>
<organism evidence="2 3">
    <name type="scientific">Hyalella azteca</name>
    <name type="common">Amphipod</name>
    <dbReference type="NCBI Taxonomy" id="294128"/>
    <lineage>
        <taxon>Eukaryota</taxon>
        <taxon>Metazoa</taxon>
        <taxon>Ecdysozoa</taxon>
        <taxon>Arthropoda</taxon>
        <taxon>Crustacea</taxon>
        <taxon>Multicrustacea</taxon>
        <taxon>Malacostraca</taxon>
        <taxon>Eumalacostraca</taxon>
        <taxon>Peracarida</taxon>
        <taxon>Amphipoda</taxon>
        <taxon>Senticaudata</taxon>
        <taxon>Talitrida</taxon>
        <taxon>Talitroidea</taxon>
        <taxon>Hyalellidae</taxon>
        <taxon>Hyalella</taxon>
    </lineage>
</organism>
<gene>
    <name evidence="3" type="primary">LOC108668262</name>
</gene>
<sequence>MNRALLLLVVAAASVSAAPSTCLSALSSAHMKLVELAAGTCKEKYWTADYSFSSDRNCSYMYGLAPHNVEFCDPIVMNYMKCILKTSGLLKADGSFDDTAFKKTTLQNKCTSDTKFSTAYQPCRDSTMKYLNYLRFVYCLHGKFEPIT</sequence>
<evidence type="ECO:0000313" key="3">
    <source>
        <dbReference type="RefSeq" id="XP_018010937.1"/>
    </source>
</evidence>